<evidence type="ECO:0000256" key="1">
    <source>
        <dbReference type="ARBA" id="ARBA00022531"/>
    </source>
</evidence>
<evidence type="ECO:0000256" key="6">
    <source>
        <dbReference type="SAM" id="Phobius"/>
    </source>
</evidence>
<evidence type="ECO:0000256" key="3">
    <source>
        <dbReference type="ARBA" id="ARBA00022989"/>
    </source>
</evidence>
<dbReference type="GO" id="GO:0009523">
    <property type="term" value="C:photosystem II"/>
    <property type="evidence" value="ECO:0007669"/>
    <property type="project" value="UniProtKB-KW"/>
</dbReference>
<evidence type="ECO:0000256" key="5">
    <source>
        <dbReference type="ARBA" id="ARBA00023276"/>
    </source>
</evidence>
<dbReference type="GO" id="GO:0015979">
    <property type="term" value="P:photosynthesis"/>
    <property type="evidence" value="ECO:0007669"/>
    <property type="project" value="UniProtKB-KW"/>
</dbReference>
<name>A0A8S1JB11_9CHLO</name>
<keyword evidence="1" id="KW-0602">Photosynthesis</keyword>
<evidence type="ECO:0000313" key="8">
    <source>
        <dbReference type="Proteomes" id="UP000708148"/>
    </source>
</evidence>
<dbReference type="AlphaFoldDB" id="A0A8S1JB11"/>
<accession>A0A8S1JB11</accession>
<dbReference type="PANTHER" id="PTHR34455:SF1">
    <property type="entry name" value="OS07G0673550 PROTEIN"/>
    <property type="match status" value="1"/>
</dbReference>
<dbReference type="Pfam" id="PF06596">
    <property type="entry name" value="PsbX"/>
    <property type="match status" value="1"/>
</dbReference>
<dbReference type="Proteomes" id="UP000708148">
    <property type="component" value="Unassembled WGS sequence"/>
</dbReference>
<protein>
    <recommendedName>
        <fullName evidence="9">Photosystem II PsbX</fullName>
    </recommendedName>
</protein>
<reference evidence="7" key="1">
    <citation type="submission" date="2020-12" db="EMBL/GenBank/DDBJ databases">
        <authorList>
            <person name="Iha C."/>
        </authorList>
    </citation>
    <scope>NUCLEOTIDE SEQUENCE</scope>
</reference>
<evidence type="ECO:0000256" key="2">
    <source>
        <dbReference type="ARBA" id="ARBA00022692"/>
    </source>
</evidence>
<keyword evidence="8" id="KW-1185">Reference proteome</keyword>
<evidence type="ECO:0008006" key="9">
    <source>
        <dbReference type="Google" id="ProtNLM"/>
    </source>
</evidence>
<sequence>MAAFASTNSPMIAARKGMKGLPVVQHPRPANARVARVVCASHQKDALLAAPALAAALTAALAAPEVADAATVNASVSALLNSVLAGGVVAGGIVGAVGLIANFDPVNRRR</sequence>
<comment type="caution">
    <text evidence="7">The sequence shown here is derived from an EMBL/GenBank/DDBJ whole genome shotgun (WGS) entry which is preliminary data.</text>
</comment>
<keyword evidence="4 6" id="KW-0472">Membrane</keyword>
<dbReference type="PANTHER" id="PTHR34455">
    <property type="entry name" value="OS07G0673550 PROTEIN"/>
    <property type="match status" value="1"/>
</dbReference>
<evidence type="ECO:0000256" key="4">
    <source>
        <dbReference type="ARBA" id="ARBA00023136"/>
    </source>
</evidence>
<evidence type="ECO:0000313" key="7">
    <source>
        <dbReference type="EMBL" id="CAD7704292.1"/>
    </source>
</evidence>
<keyword evidence="2 6" id="KW-0812">Transmembrane</keyword>
<gene>
    <name evidence="7" type="ORF">OSTQU699_LOCUS9647</name>
</gene>
<feature type="transmembrane region" description="Helical" evidence="6">
    <location>
        <begin position="78"/>
        <end position="101"/>
    </location>
</feature>
<dbReference type="InterPro" id="IPR009518">
    <property type="entry name" value="PSII_PsbX"/>
</dbReference>
<keyword evidence="3 6" id="KW-1133">Transmembrane helix</keyword>
<keyword evidence="5" id="KW-0604">Photosystem II</keyword>
<dbReference type="EMBL" id="CAJHUC010002734">
    <property type="protein sequence ID" value="CAD7704292.1"/>
    <property type="molecule type" value="Genomic_DNA"/>
</dbReference>
<organism evidence="7 8">
    <name type="scientific">Ostreobium quekettii</name>
    <dbReference type="NCBI Taxonomy" id="121088"/>
    <lineage>
        <taxon>Eukaryota</taxon>
        <taxon>Viridiplantae</taxon>
        <taxon>Chlorophyta</taxon>
        <taxon>core chlorophytes</taxon>
        <taxon>Ulvophyceae</taxon>
        <taxon>TCBD clade</taxon>
        <taxon>Bryopsidales</taxon>
        <taxon>Ostreobineae</taxon>
        <taxon>Ostreobiaceae</taxon>
        <taxon>Ostreobium</taxon>
    </lineage>
</organism>
<proteinExistence type="predicted"/>